<dbReference type="InterPro" id="IPR003593">
    <property type="entry name" value="AAA+_ATPase"/>
</dbReference>
<protein>
    <submittedName>
        <fullName evidence="11">ABC transporter B family member 28 isoform X2</fullName>
    </submittedName>
</protein>
<evidence type="ECO:0000256" key="7">
    <source>
        <dbReference type="SAM" id="MobiDB-lite"/>
    </source>
</evidence>
<dbReference type="InterPro" id="IPR039421">
    <property type="entry name" value="Type_1_exporter"/>
</dbReference>
<dbReference type="GO" id="GO:0090374">
    <property type="term" value="P:oligopeptide export from mitochondrion"/>
    <property type="evidence" value="ECO:0007669"/>
    <property type="project" value="TreeGrafter"/>
</dbReference>
<dbReference type="SMART" id="SM00382">
    <property type="entry name" value="AAA"/>
    <property type="match status" value="1"/>
</dbReference>
<dbReference type="Gene3D" id="3.40.50.300">
    <property type="entry name" value="P-loop containing nucleotide triphosphate hydrolases"/>
    <property type="match status" value="1"/>
</dbReference>
<feature type="transmembrane region" description="Helical" evidence="8">
    <location>
        <begin position="382"/>
        <end position="405"/>
    </location>
</feature>
<dbReference type="SUPFAM" id="SSF52540">
    <property type="entry name" value="P-loop containing nucleoside triphosphate hydrolases"/>
    <property type="match status" value="1"/>
</dbReference>
<evidence type="ECO:0000256" key="5">
    <source>
        <dbReference type="ARBA" id="ARBA00022989"/>
    </source>
</evidence>
<feature type="domain" description="ABC transmembrane type-1" evidence="10">
    <location>
        <begin position="102"/>
        <end position="410"/>
    </location>
</feature>
<keyword evidence="5 8" id="KW-1133">Transmembrane helix</keyword>
<evidence type="ECO:0000313" key="11">
    <source>
        <dbReference type="EMBL" id="PRW60036.1"/>
    </source>
</evidence>
<dbReference type="OrthoDB" id="6500128at2759"/>
<evidence type="ECO:0000313" key="12">
    <source>
        <dbReference type="Proteomes" id="UP000239899"/>
    </source>
</evidence>
<keyword evidence="6 8" id="KW-0472">Membrane</keyword>
<feature type="domain" description="ABC transporter" evidence="9">
    <location>
        <begin position="488"/>
        <end position="725"/>
    </location>
</feature>
<dbReference type="STRING" id="3076.A0A2P6U139"/>
<feature type="compositionally biased region" description="Low complexity" evidence="7">
    <location>
        <begin position="446"/>
        <end position="470"/>
    </location>
</feature>
<feature type="region of interest" description="Disordered" evidence="7">
    <location>
        <begin position="739"/>
        <end position="765"/>
    </location>
</feature>
<feature type="region of interest" description="Disordered" evidence="7">
    <location>
        <begin position="61"/>
        <end position="82"/>
    </location>
</feature>
<dbReference type="InterPro" id="IPR003439">
    <property type="entry name" value="ABC_transporter-like_ATP-bd"/>
</dbReference>
<dbReference type="GO" id="GO:0005524">
    <property type="term" value="F:ATP binding"/>
    <property type="evidence" value="ECO:0007669"/>
    <property type="project" value="UniProtKB-KW"/>
</dbReference>
<dbReference type="PANTHER" id="PTHR43394:SF7">
    <property type="entry name" value="ABC TRANSPORTER B FAMILY MEMBER 28"/>
    <property type="match status" value="1"/>
</dbReference>
<evidence type="ECO:0000256" key="4">
    <source>
        <dbReference type="ARBA" id="ARBA00022840"/>
    </source>
</evidence>
<keyword evidence="3" id="KW-0547">Nucleotide-binding</keyword>
<dbReference type="InterPro" id="IPR017871">
    <property type="entry name" value="ABC_transporter-like_CS"/>
</dbReference>
<proteinExistence type="predicted"/>
<feature type="transmembrane region" description="Helical" evidence="8">
    <location>
        <begin position="357"/>
        <end position="375"/>
    </location>
</feature>
<dbReference type="Gene3D" id="1.20.1560.10">
    <property type="entry name" value="ABC transporter type 1, transmembrane domain"/>
    <property type="match status" value="2"/>
</dbReference>
<evidence type="ECO:0000259" key="9">
    <source>
        <dbReference type="PROSITE" id="PS50893"/>
    </source>
</evidence>
<dbReference type="SUPFAM" id="SSF90123">
    <property type="entry name" value="ABC transporter transmembrane region"/>
    <property type="match status" value="1"/>
</dbReference>
<dbReference type="GO" id="GO:0016887">
    <property type="term" value="F:ATP hydrolysis activity"/>
    <property type="evidence" value="ECO:0007669"/>
    <property type="project" value="InterPro"/>
</dbReference>
<dbReference type="InterPro" id="IPR036640">
    <property type="entry name" value="ABC1_TM_sf"/>
</dbReference>
<dbReference type="FunFam" id="3.40.50.300:FF:000218">
    <property type="entry name" value="Multidrug ABC transporter ATP-binding protein"/>
    <property type="match status" value="1"/>
</dbReference>
<feature type="region of interest" description="Disordered" evidence="7">
    <location>
        <begin position="446"/>
        <end position="472"/>
    </location>
</feature>
<evidence type="ECO:0000256" key="3">
    <source>
        <dbReference type="ARBA" id="ARBA00022741"/>
    </source>
</evidence>
<reference evidence="11 12" key="1">
    <citation type="journal article" date="2018" name="Plant J.">
        <title>Genome sequences of Chlorella sorokiniana UTEX 1602 and Micractinium conductrix SAG 241.80: implications to maltose excretion by a green alga.</title>
        <authorList>
            <person name="Arriola M.B."/>
            <person name="Velmurugan N."/>
            <person name="Zhang Y."/>
            <person name="Plunkett M.H."/>
            <person name="Hondzo H."/>
            <person name="Barney B.M."/>
        </authorList>
    </citation>
    <scope>NUCLEOTIDE SEQUENCE [LARGE SCALE GENOMIC DNA]</scope>
    <source>
        <strain evidence="12">UTEX 1602</strain>
    </source>
</reference>
<organism evidence="11 12">
    <name type="scientific">Chlorella sorokiniana</name>
    <name type="common">Freshwater green alga</name>
    <dbReference type="NCBI Taxonomy" id="3076"/>
    <lineage>
        <taxon>Eukaryota</taxon>
        <taxon>Viridiplantae</taxon>
        <taxon>Chlorophyta</taxon>
        <taxon>core chlorophytes</taxon>
        <taxon>Trebouxiophyceae</taxon>
        <taxon>Chlorellales</taxon>
        <taxon>Chlorellaceae</taxon>
        <taxon>Chlorella clade</taxon>
        <taxon>Chlorella</taxon>
    </lineage>
</organism>
<gene>
    <name evidence="11" type="ORF">C2E21_1472</name>
</gene>
<accession>A0A2P6U139</accession>
<evidence type="ECO:0000256" key="1">
    <source>
        <dbReference type="ARBA" id="ARBA00004141"/>
    </source>
</evidence>
<dbReference type="EMBL" id="LHPG02000003">
    <property type="protein sequence ID" value="PRW60036.1"/>
    <property type="molecule type" value="Genomic_DNA"/>
</dbReference>
<dbReference type="GO" id="GO:0015421">
    <property type="term" value="F:ABC-type oligopeptide transporter activity"/>
    <property type="evidence" value="ECO:0007669"/>
    <property type="project" value="TreeGrafter"/>
</dbReference>
<evidence type="ECO:0000259" key="10">
    <source>
        <dbReference type="PROSITE" id="PS50929"/>
    </source>
</evidence>
<evidence type="ECO:0000256" key="6">
    <source>
        <dbReference type="ARBA" id="ARBA00023136"/>
    </source>
</evidence>
<dbReference type="Pfam" id="PF00005">
    <property type="entry name" value="ABC_tran"/>
    <property type="match status" value="1"/>
</dbReference>
<dbReference type="Pfam" id="PF00664">
    <property type="entry name" value="ABC_membrane"/>
    <property type="match status" value="1"/>
</dbReference>
<sequence length="765" mass="78302">MRALCLGAPVGSRPLVAARAAAAVAACRLPGLAGQRLRQRFVPRGRQQTLLVTNAATSPAIHRITGGDSSSEEAAPPPPAATTSNAWRLALATLRPDWPLLLATTVSLTGTILFTLLFPLAIGEVFDVVRAQGGLAAANGAAAPAVVNPFQGLGGAAASPTSFRAALAKLAGCLVLSATGNALVSYFSTLLGERFAHRLKGRLMETIMARPQSFFDASTKGDLVSRLTVDVTVLQTTLADFIGQRGFRSMFEVLGALLFIGLQQPLLALVSFAITPALSRLLRSVVVRSSAIIYRRQQVAAEALEFAGERLAQVQTVQVFAQERREADAFARLSASGYSMAERYAVFQGIVEGSGRLAVNVGTVALLGLGGLLVLQGRISVGALLAVNVFNLFISVGLSAVAASFGELGKAVGALERIADLVAPPGAPTADAAAAEGSKASSSSSSSEAAAAHAAAPGAAAPDQTSSSSSHVVVEAAPGAAASTSGRVELRDVWFKYPGAGDWAVRGLNLTIEPGQTLALVGPSGGGKSTIAALLLGLYTPQRGDILIDGRPLGSSDDAAGGGAAAAGMAAVLQQPMLMSGSVRQQISYGKPDASIEEIAEAARAAHADEFVEQLPQGYDTEVGERGHALSGGQKQRLAIARALLLHPKILVLDEVTSALDVASERAISDTLRHLAATKLIIAHRLSTVRRADSIAVIVDGSVAEQGSHAELLALGGRYAQLINTAELGAYWVQGASDSSSSSDEGDAPAVGEQPVAAAAAATSL</sequence>
<feature type="transmembrane region" description="Helical" evidence="8">
    <location>
        <begin position="98"/>
        <end position="122"/>
    </location>
</feature>
<dbReference type="PROSITE" id="PS50893">
    <property type="entry name" value="ABC_TRANSPORTER_2"/>
    <property type="match status" value="1"/>
</dbReference>
<comment type="subcellular location">
    <subcellularLocation>
        <location evidence="1">Membrane</location>
        <topology evidence="1">Multi-pass membrane protein</topology>
    </subcellularLocation>
</comment>
<dbReference type="InterPro" id="IPR011527">
    <property type="entry name" value="ABC1_TM_dom"/>
</dbReference>
<keyword evidence="12" id="KW-1185">Reference proteome</keyword>
<dbReference type="Proteomes" id="UP000239899">
    <property type="component" value="Unassembled WGS sequence"/>
</dbReference>
<name>A0A2P6U139_CHLSO</name>
<dbReference type="GO" id="GO:0005743">
    <property type="term" value="C:mitochondrial inner membrane"/>
    <property type="evidence" value="ECO:0007669"/>
    <property type="project" value="TreeGrafter"/>
</dbReference>
<comment type="caution">
    <text evidence="11">The sequence shown here is derived from an EMBL/GenBank/DDBJ whole genome shotgun (WGS) entry which is preliminary data.</text>
</comment>
<dbReference type="PANTHER" id="PTHR43394">
    <property type="entry name" value="ATP-DEPENDENT PERMEASE MDL1, MITOCHONDRIAL"/>
    <property type="match status" value="1"/>
</dbReference>
<dbReference type="InterPro" id="IPR027417">
    <property type="entry name" value="P-loop_NTPase"/>
</dbReference>
<evidence type="ECO:0000256" key="8">
    <source>
        <dbReference type="SAM" id="Phobius"/>
    </source>
</evidence>
<dbReference type="PROSITE" id="PS50929">
    <property type="entry name" value="ABC_TM1F"/>
    <property type="match status" value="1"/>
</dbReference>
<dbReference type="AlphaFoldDB" id="A0A2P6U139"/>
<evidence type="ECO:0000256" key="2">
    <source>
        <dbReference type="ARBA" id="ARBA00022692"/>
    </source>
</evidence>
<feature type="transmembrane region" description="Helical" evidence="8">
    <location>
        <begin position="253"/>
        <end position="274"/>
    </location>
</feature>
<dbReference type="PROSITE" id="PS00211">
    <property type="entry name" value="ABC_TRANSPORTER_1"/>
    <property type="match status" value="1"/>
</dbReference>
<keyword evidence="4" id="KW-0067">ATP-binding</keyword>
<keyword evidence="2 8" id="KW-0812">Transmembrane</keyword>